<protein>
    <submittedName>
        <fullName evidence="5">CHAT domain-containing protein</fullName>
    </submittedName>
</protein>
<dbReference type="InterPro" id="IPR019734">
    <property type="entry name" value="TPR_rpt"/>
</dbReference>
<keyword evidence="2" id="KW-0472">Membrane</keyword>
<organism evidence="5 6">
    <name type="scientific">Adhaeribacter radiodurans</name>
    <dbReference type="NCBI Taxonomy" id="2745197"/>
    <lineage>
        <taxon>Bacteria</taxon>
        <taxon>Pseudomonadati</taxon>
        <taxon>Bacteroidota</taxon>
        <taxon>Cytophagia</taxon>
        <taxon>Cytophagales</taxon>
        <taxon>Hymenobacteraceae</taxon>
        <taxon>Adhaeribacter</taxon>
    </lineage>
</organism>
<keyword evidence="3" id="KW-0732">Signal</keyword>
<gene>
    <name evidence="5" type="ORF">HUW48_18985</name>
</gene>
<evidence type="ECO:0000256" key="2">
    <source>
        <dbReference type="SAM" id="Phobius"/>
    </source>
</evidence>
<feature type="repeat" description="TPR" evidence="1">
    <location>
        <begin position="286"/>
        <end position="319"/>
    </location>
</feature>
<feature type="transmembrane region" description="Helical" evidence="2">
    <location>
        <begin position="926"/>
        <end position="947"/>
    </location>
</feature>
<evidence type="ECO:0000313" key="5">
    <source>
        <dbReference type="EMBL" id="QMU29983.1"/>
    </source>
</evidence>
<dbReference type="InterPro" id="IPR024983">
    <property type="entry name" value="CHAT_dom"/>
</dbReference>
<proteinExistence type="predicted"/>
<dbReference type="PROSITE" id="PS50005">
    <property type="entry name" value="TPR"/>
    <property type="match status" value="2"/>
</dbReference>
<dbReference type="RefSeq" id="WP_182412441.1">
    <property type="nucleotide sequence ID" value="NZ_CP055153.1"/>
</dbReference>
<name>A0A7L7LB42_9BACT</name>
<dbReference type="AlphaFoldDB" id="A0A7L7LB42"/>
<evidence type="ECO:0000256" key="1">
    <source>
        <dbReference type="PROSITE-ProRule" id="PRU00339"/>
    </source>
</evidence>
<dbReference type="Pfam" id="PF12770">
    <property type="entry name" value="CHAT"/>
    <property type="match status" value="1"/>
</dbReference>
<keyword evidence="6" id="KW-1185">Reference proteome</keyword>
<dbReference type="KEGG" id="add:HUW48_18985"/>
<dbReference type="Gene3D" id="1.25.40.10">
    <property type="entry name" value="Tetratricopeptide repeat domain"/>
    <property type="match status" value="2"/>
</dbReference>
<evidence type="ECO:0000256" key="3">
    <source>
        <dbReference type="SAM" id="SignalP"/>
    </source>
</evidence>
<dbReference type="SUPFAM" id="SSF48452">
    <property type="entry name" value="TPR-like"/>
    <property type="match status" value="2"/>
</dbReference>
<feature type="domain" description="CHAT" evidence="4">
    <location>
        <begin position="635"/>
        <end position="916"/>
    </location>
</feature>
<sequence>MNMLIAVKLITVVLFAAFYFSAAECSAQKATYQQQAQQLCDEAYTLLFLQGKDSLALLKYQQVKANYFNKPAVDSNLVDACFGMGVIYQIRRNFTQAIKQYKESITYQQKITPEKDSSNFYPYVLIAENFIHLNYYDSAYTYYRNAEHLLIRYPNIPQAQRFYNGMGNLYYLLGNYTQSTNYYEKVLKNLNPDGKSFQQLNENDAYRYIMYSNNIATAYRKLGLYQPAIQNIKGLIRYGILPNLLYQNIAVTYLQYNQLDSAITYLQKIITDKTKGASLDIIGEQIDLYNNWGTVYLKTKNFNKALFNFDKAQQISIANYGFKNDGLAIAFAGKGQVYEKLRNYPLALQHYQSALQALHFTFNNANVYQNPPDFNGTVSSLLLFEVLKNKAGTFRQFYNQTRKTSDLEASLQTYELAFQLADRIRKSYDSDEAKLFFNRTVAPTYEEAIATAFHLFEQTQQKSYLETAFALAEGSKAAVLAESLRKLEIKNISGISPRLRQQEADLKRNNVALQVKLVEDTVSNFRREMYRDRLRENEIKLAKIDKEFENNKQYYQLKYDTQPVKVSPIQEKLSKQTAIVEYFIGKNNLYVFVITSQSFEAKQLNSTKAFRKNWAILHKAFYQPEPTFGLPESQAAHQLYQQLIAPVAASLTGKQRLVIIPDKELGYVPFEALISDTNTNHYLIQDKIISYAYSGKLLPTGSTNKLVNQEALVLAMAPFGAKNHDTKTARRAGMFASLDASADEVNQIGNQVFIGPDATKALFERLASKSDIIHLATHASVNNQETLQSFIAFYPSDSLNNYRLYISEIYDLNLSKLKLIVLSACETGNGQLVQGEGIMSLARAFRYAGCPSTVTTLWPAEDKATAYITTRLHAYLKAGKPKDEAVQLAKLDCLKNQTNPQFQSPVYWANLIFIGDEAPIYQTTNYAIVVWIAGSMLVVFSVLWLFYKRGIIQKSTTKNSDTPPSLIPLT</sequence>
<feature type="chain" id="PRO_5029734432" evidence="3">
    <location>
        <begin position="23"/>
        <end position="970"/>
    </location>
</feature>
<reference evidence="5 6" key="2">
    <citation type="submission" date="2020-08" db="EMBL/GenBank/DDBJ databases">
        <title>Adhaeribacter dokdonensis sp. nov., isolated from the rhizosphere of Elymus tsukushiensis, a plant native to the Dokdo Islands, Republic of Korea.</title>
        <authorList>
            <person name="Ghim S.Y."/>
        </authorList>
    </citation>
    <scope>NUCLEOTIDE SEQUENCE [LARGE SCALE GENOMIC DNA]</scope>
    <source>
        <strain evidence="5 6">KUDC8001</strain>
    </source>
</reference>
<dbReference type="EMBL" id="CP055153">
    <property type="protein sequence ID" value="QMU29983.1"/>
    <property type="molecule type" value="Genomic_DNA"/>
</dbReference>
<dbReference type="Proteomes" id="UP000514509">
    <property type="component" value="Chromosome"/>
</dbReference>
<accession>A0A7L7LB42</accession>
<dbReference type="Pfam" id="PF13424">
    <property type="entry name" value="TPR_12"/>
    <property type="match status" value="1"/>
</dbReference>
<dbReference type="Pfam" id="PF13181">
    <property type="entry name" value="TPR_8"/>
    <property type="match status" value="1"/>
</dbReference>
<dbReference type="SMART" id="SM00028">
    <property type="entry name" value="TPR"/>
    <property type="match status" value="5"/>
</dbReference>
<keyword evidence="2" id="KW-0812">Transmembrane</keyword>
<evidence type="ECO:0000259" key="4">
    <source>
        <dbReference type="Pfam" id="PF12770"/>
    </source>
</evidence>
<dbReference type="PANTHER" id="PTHR10098">
    <property type="entry name" value="RAPSYN-RELATED"/>
    <property type="match status" value="1"/>
</dbReference>
<dbReference type="PANTHER" id="PTHR10098:SF108">
    <property type="entry name" value="TETRATRICOPEPTIDE REPEAT PROTEIN 28"/>
    <property type="match status" value="1"/>
</dbReference>
<evidence type="ECO:0000313" key="6">
    <source>
        <dbReference type="Proteomes" id="UP000514509"/>
    </source>
</evidence>
<feature type="signal peptide" evidence="3">
    <location>
        <begin position="1"/>
        <end position="22"/>
    </location>
</feature>
<keyword evidence="1" id="KW-0802">TPR repeat</keyword>
<feature type="repeat" description="TPR" evidence="1">
    <location>
        <begin position="160"/>
        <end position="193"/>
    </location>
</feature>
<keyword evidence="2" id="KW-1133">Transmembrane helix</keyword>
<dbReference type="InterPro" id="IPR011990">
    <property type="entry name" value="TPR-like_helical_dom_sf"/>
</dbReference>
<reference evidence="5 6" key="1">
    <citation type="submission" date="2020-06" db="EMBL/GenBank/DDBJ databases">
        <authorList>
            <person name="Hwang Y.J."/>
        </authorList>
    </citation>
    <scope>NUCLEOTIDE SEQUENCE [LARGE SCALE GENOMIC DNA]</scope>
    <source>
        <strain evidence="5 6">KUDC8001</strain>
    </source>
</reference>